<evidence type="ECO:0000256" key="2">
    <source>
        <dbReference type="ARBA" id="ARBA00022448"/>
    </source>
</evidence>
<dbReference type="Proteomes" id="UP001209755">
    <property type="component" value="Unassembled WGS sequence"/>
</dbReference>
<dbReference type="Pfam" id="PF04290">
    <property type="entry name" value="DctQ"/>
    <property type="match status" value="1"/>
</dbReference>
<comment type="similarity">
    <text evidence="8 9">Belongs to the TRAP transporter small permease family.</text>
</comment>
<evidence type="ECO:0000256" key="9">
    <source>
        <dbReference type="RuleBase" id="RU369079"/>
    </source>
</evidence>
<feature type="transmembrane region" description="Helical" evidence="9">
    <location>
        <begin position="46"/>
        <end position="63"/>
    </location>
</feature>
<dbReference type="RefSeq" id="WP_264601006.1">
    <property type="nucleotide sequence ID" value="NZ_JAOQNS010000004.1"/>
</dbReference>
<feature type="transmembrane region" description="Helical" evidence="9">
    <location>
        <begin position="122"/>
        <end position="143"/>
    </location>
</feature>
<keyword evidence="3" id="KW-1003">Cell membrane</keyword>
<gene>
    <name evidence="11" type="ORF">M2319_001680</name>
</gene>
<evidence type="ECO:0000313" key="12">
    <source>
        <dbReference type="Proteomes" id="UP001209755"/>
    </source>
</evidence>
<organism evidence="11 12">
    <name type="scientific">Rhodobium gokarnense</name>
    <dbReference type="NCBI Taxonomy" id="364296"/>
    <lineage>
        <taxon>Bacteria</taxon>
        <taxon>Pseudomonadati</taxon>
        <taxon>Pseudomonadota</taxon>
        <taxon>Alphaproteobacteria</taxon>
        <taxon>Hyphomicrobiales</taxon>
        <taxon>Rhodobiaceae</taxon>
        <taxon>Rhodobium</taxon>
    </lineage>
</organism>
<dbReference type="EMBL" id="JAOQNS010000004">
    <property type="protein sequence ID" value="MCW2307349.1"/>
    <property type="molecule type" value="Genomic_DNA"/>
</dbReference>
<comment type="function">
    <text evidence="9">Part of the tripartite ATP-independent periplasmic (TRAP) transport system.</text>
</comment>
<comment type="caution">
    <text evidence="11">The sequence shown here is derived from an EMBL/GenBank/DDBJ whole genome shotgun (WGS) entry which is preliminary data.</text>
</comment>
<dbReference type="PANTHER" id="PTHR35011:SF2">
    <property type="entry name" value="2,3-DIKETO-L-GULONATE TRAP TRANSPORTER SMALL PERMEASE PROTEIN YIAM"/>
    <property type="match status" value="1"/>
</dbReference>
<feature type="transmembrane region" description="Helical" evidence="9">
    <location>
        <begin position="84"/>
        <end position="110"/>
    </location>
</feature>
<comment type="subunit">
    <text evidence="9">The complex comprises the extracytoplasmic solute receptor protein and the two transmembrane proteins.</text>
</comment>
<evidence type="ECO:0000256" key="8">
    <source>
        <dbReference type="ARBA" id="ARBA00038436"/>
    </source>
</evidence>
<proteinExistence type="inferred from homology"/>
<evidence type="ECO:0000313" key="11">
    <source>
        <dbReference type="EMBL" id="MCW2307349.1"/>
    </source>
</evidence>
<evidence type="ECO:0000256" key="5">
    <source>
        <dbReference type="ARBA" id="ARBA00022692"/>
    </source>
</evidence>
<accession>A0ABT3HAJ7</accession>
<dbReference type="PANTHER" id="PTHR35011">
    <property type="entry name" value="2,3-DIKETO-L-GULONATE TRAP TRANSPORTER SMALL PERMEASE PROTEIN YIAM"/>
    <property type="match status" value="1"/>
</dbReference>
<evidence type="ECO:0000259" key="10">
    <source>
        <dbReference type="Pfam" id="PF04290"/>
    </source>
</evidence>
<evidence type="ECO:0000256" key="1">
    <source>
        <dbReference type="ARBA" id="ARBA00004429"/>
    </source>
</evidence>
<evidence type="ECO:0000256" key="6">
    <source>
        <dbReference type="ARBA" id="ARBA00022989"/>
    </source>
</evidence>
<keyword evidence="12" id="KW-1185">Reference proteome</keyword>
<dbReference type="InterPro" id="IPR007387">
    <property type="entry name" value="TRAP_DctQ"/>
</dbReference>
<comment type="subcellular location">
    <subcellularLocation>
        <location evidence="1 9">Cell inner membrane</location>
        <topology evidence="1 9">Multi-pass membrane protein</topology>
    </subcellularLocation>
</comment>
<sequence length="162" mass="17932">MRPDRIIELFEEIVSVLTLGVIVVLVLVQVFFRYVLSSGLLWVDELVINLMVLLVLVGAALATRNGAHIDLRLIVNGLQPWLRLVLKVLGTLVTIVFLLVLIWASAGYAYDSRNLATTMIGIPLWLAYGTIPLGGVLILYEFLKLTVRSVRDGTFNSDEVAP</sequence>
<evidence type="ECO:0000256" key="7">
    <source>
        <dbReference type="ARBA" id="ARBA00023136"/>
    </source>
</evidence>
<reference evidence="12" key="1">
    <citation type="submission" date="2023-07" db="EMBL/GenBank/DDBJ databases">
        <title>Genome sequencing of Purple Non-Sulfur Bacteria from various extreme environments.</title>
        <authorList>
            <person name="Mayer M."/>
        </authorList>
    </citation>
    <scope>NUCLEOTIDE SEQUENCE [LARGE SCALE GENOMIC DNA]</scope>
    <source>
        <strain evidence="12">DSM 17935</strain>
    </source>
</reference>
<keyword evidence="7 9" id="KW-0472">Membrane</keyword>
<keyword evidence="2 9" id="KW-0813">Transport</keyword>
<keyword evidence="5 9" id="KW-0812">Transmembrane</keyword>
<feature type="transmembrane region" description="Helical" evidence="9">
    <location>
        <begin position="12"/>
        <end position="34"/>
    </location>
</feature>
<keyword evidence="4 9" id="KW-0997">Cell inner membrane</keyword>
<evidence type="ECO:0000256" key="3">
    <source>
        <dbReference type="ARBA" id="ARBA00022475"/>
    </source>
</evidence>
<evidence type="ECO:0000256" key="4">
    <source>
        <dbReference type="ARBA" id="ARBA00022519"/>
    </source>
</evidence>
<protein>
    <recommendedName>
        <fullName evidence="9">TRAP transporter small permease protein</fullName>
    </recommendedName>
</protein>
<feature type="domain" description="Tripartite ATP-independent periplasmic transporters DctQ component" evidence="10">
    <location>
        <begin position="22"/>
        <end position="151"/>
    </location>
</feature>
<keyword evidence="6 9" id="KW-1133">Transmembrane helix</keyword>
<dbReference type="InterPro" id="IPR055348">
    <property type="entry name" value="DctQ"/>
</dbReference>
<name>A0ABT3HAJ7_9HYPH</name>